<dbReference type="RefSeq" id="WP_117447340.1">
    <property type="nucleotide sequence ID" value="NZ_QUSK01000047.1"/>
</dbReference>
<accession>A0A3E3DUU4</accession>
<protein>
    <submittedName>
        <fullName evidence="1">Uncharacterized protein</fullName>
    </submittedName>
</protein>
<name>A0A3E3DUU4_9FIRM</name>
<reference evidence="1 2" key="1">
    <citation type="submission" date="2018-08" db="EMBL/GenBank/DDBJ databases">
        <title>A genome reference for cultivated species of the human gut microbiota.</title>
        <authorList>
            <person name="Zou Y."/>
            <person name="Xue W."/>
            <person name="Luo G."/>
        </authorList>
    </citation>
    <scope>NUCLEOTIDE SEQUENCE [LARGE SCALE GENOMIC DNA]</scope>
    <source>
        <strain evidence="1 2">TF08-11</strain>
    </source>
</reference>
<evidence type="ECO:0000313" key="1">
    <source>
        <dbReference type="EMBL" id="RGD72739.1"/>
    </source>
</evidence>
<sequence>MKKLIYLLFSTGLAFILCFSIIPIDAQENNFNPDTGVAIEVEVPEIQEGESITLEPIPVYVSDNLERSSTRIINITPTFNKISSSRYTVTLTLRLLDPSYYYYSASFNLLVQGNILQGYPTKLNQRLTVNSTVGHMTEYVTSSSFAGEQGNTVRLVISNVLLNTYYHGTMAGEGSSGGFFLN</sequence>
<evidence type="ECO:0000313" key="2">
    <source>
        <dbReference type="Proteomes" id="UP000260721"/>
    </source>
</evidence>
<dbReference type="EMBL" id="QUSK01000047">
    <property type="protein sequence ID" value="RGD72739.1"/>
    <property type="molecule type" value="Genomic_DNA"/>
</dbReference>
<comment type="caution">
    <text evidence="1">The sequence shown here is derived from an EMBL/GenBank/DDBJ whole genome shotgun (WGS) entry which is preliminary data.</text>
</comment>
<dbReference type="Proteomes" id="UP000260721">
    <property type="component" value="Unassembled WGS sequence"/>
</dbReference>
<dbReference type="AlphaFoldDB" id="A0A3E3DUU4"/>
<gene>
    <name evidence="1" type="ORF">DXC78_12580</name>
</gene>
<organism evidence="1 2">
    <name type="scientific">Faecalicoccus pleomorphus</name>
    <dbReference type="NCBI Taxonomy" id="1323"/>
    <lineage>
        <taxon>Bacteria</taxon>
        <taxon>Bacillati</taxon>
        <taxon>Bacillota</taxon>
        <taxon>Erysipelotrichia</taxon>
        <taxon>Erysipelotrichales</taxon>
        <taxon>Erysipelotrichaceae</taxon>
        <taxon>Faecalicoccus</taxon>
    </lineage>
</organism>
<proteinExistence type="predicted"/>